<name>A0ABW7N4W8_9FLAO</name>
<comment type="subcellular location">
    <subcellularLocation>
        <location evidence="5">Cytoplasm</location>
    </subcellularLocation>
</comment>
<comment type="function">
    <text evidence="5">Catalyzes the phosphorylation of the 3'-hydroxyl group of dephosphocoenzyme A to form coenzyme A.</text>
</comment>
<protein>
    <recommendedName>
        <fullName evidence="5 6">Dephospho-CoA kinase</fullName>
        <ecNumber evidence="5 6">2.7.1.24</ecNumber>
    </recommendedName>
    <alternativeName>
        <fullName evidence="5">Dephosphocoenzyme A kinase</fullName>
    </alternativeName>
</protein>
<keyword evidence="2 5" id="KW-0547">Nucleotide-binding</keyword>
<gene>
    <name evidence="5 7" type="primary">coaE</name>
    <name evidence="7" type="ORF">V8G58_13770</name>
</gene>
<comment type="similarity">
    <text evidence="1 5">Belongs to the CoaE family.</text>
</comment>
<evidence type="ECO:0000256" key="2">
    <source>
        <dbReference type="ARBA" id="ARBA00022741"/>
    </source>
</evidence>
<dbReference type="SUPFAM" id="SSF52540">
    <property type="entry name" value="P-loop containing nucleoside triphosphate hydrolases"/>
    <property type="match status" value="1"/>
</dbReference>
<dbReference type="Proteomes" id="UP001610100">
    <property type="component" value="Unassembled WGS sequence"/>
</dbReference>
<dbReference type="Gene3D" id="3.40.50.300">
    <property type="entry name" value="P-loop containing nucleotide triphosphate hydrolases"/>
    <property type="match status" value="1"/>
</dbReference>
<keyword evidence="5 7" id="KW-0808">Transferase</keyword>
<evidence type="ECO:0000256" key="5">
    <source>
        <dbReference type="HAMAP-Rule" id="MF_00376"/>
    </source>
</evidence>
<reference evidence="7 8" key="1">
    <citation type="submission" date="2024-02" db="EMBL/GenBank/DDBJ databases">
        <title>A Gaetbulibacter species isolated from tidal flats and genomic insights of their niches.</title>
        <authorList>
            <person name="Ye Y."/>
        </authorList>
    </citation>
    <scope>NUCLEOTIDE SEQUENCE [LARGE SCALE GENOMIC DNA]</scope>
    <source>
        <strain evidence="7 8">KYW382</strain>
    </source>
</reference>
<dbReference type="InterPro" id="IPR027417">
    <property type="entry name" value="P-loop_NTPase"/>
</dbReference>
<comment type="pathway">
    <text evidence="5">Cofactor biosynthesis; coenzyme A biosynthesis; CoA from (R)-pantothenate: step 5/5.</text>
</comment>
<keyword evidence="5 7" id="KW-0418">Kinase</keyword>
<dbReference type="Pfam" id="PF01121">
    <property type="entry name" value="CoaE"/>
    <property type="match status" value="1"/>
</dbReference>
<dbReference type="EC" id="2.7.1.24" evidence="5 6"/>
<keyword evidence="4 5" id="KW-0173">Coenzyme A biosynthesis</keyword>
<proteinExistence type="inferred from homology"/>
<comment type="caution">
    <text evidence="7">The sequence shown here is derived from an EMBL/GenBank/DDBJ whole genome shotgun (WGS) entry which is preliminary data.</text>
</comment>
<evidence type="ECO:0000256" key="4">
    <source>
        <dbReference type="ARBA" id="ARBA00022993"/>
    </source>
</evidence>
<evidence type="ECO:0000313" key="8">
    <source>
        <dbReference type="Proteomes" id="UP001610100"/>
    </source>
</evidence>
<comment type="catalytic activity">
    <reaction evidence="5">
        <text>3'-dephospho-CoA + ATP = ADP + CoA + H(+)</text>
        <dbReference type="Rhea" id="RHEA:18245"/>
        <dbReference type="ChEBI" id="CHEBI:15378"/>
        <dbReference type="ChEBI" id="CHEBI:30616"/>
        <dbReference type="ChEBI" id="CHEBI:57287"/>
        <dbReference type="ChEBI" id="CHEBI:57328"/>
        <dbReference type="ChEBI" id="CHEBI:456216"/>
        <dbReference type="EC" id="2.7.1.24"/>
    </reaction>
</comment>
<evidence type="ECO:0000313" key="7">
    <source>
        <dbReference type="EMBL" id="MFH6773007.1"/>
    </source>
</evidence>
<sequence length="194" mass="22308">MIIVGLTGGIGSGKTTVAKMFKKLGIPVYIADKEAKKLMRRSKVIKRKLIELFGDEAYKEGELNKPFIADRIFNDKSLLDKMNAIVHPRVAKHFKQWVDKQDAPYVIKEVAILFETGGYKQCDFVITVTAPKGIKMTRLMQRDDTSESKIEAIMKNQWTDDKRLNFTDFKIENINLEDTKSQVFDIHQQILLKI</sequence>
<dbReference type="EMBL" id="JBAWKB010000006">
    <property type="protein sequence ID" value="MFH6773007.1"/>
    <property type="molecule type" value="Genomic_DNA"/>
</dbReference>
<dbReference type="PANTHER" id="PTHR10695:SF46">
    <property type="entry name" value="BIFUNCTIONAL COENZYME A SYNTHASE-RELATED"/>
    <property type="match status" value="1"/>
</dbReference>
<keyword evidence="5" id="KW-0963">Cytoplasm</keyword>
<evidence type="ECO:0000256" key="3">
    <source>
        <dbReference type="ARBA" id="ARBA00022840"/>
    </source>
</evidence>
<keyword evidence="3 5" id="KW-0067">ATP-binding</keyword>
<dbReference type="CDD" id="cd02022">
    <property type="entry name" value="DPCK"/>
    <property type="match status" value="1"/>
</dbReference>
<dbReference type="NCBIfam" id="TIGR00152">
    <property type="entry name" value="dephospho-CoA kinase"/>
    <property type="match status" value="1"/>
</dbReference>
<keyword evidence="8" id="KW-1185">Reference proteome</keyword>
<dbReference type="HAMAP" id="MF_00376">
    <property type="entry name" value="Dephospho_CoA_kinase"/>
    <property type="match status" value="1"/>
</dbReference>
<dbReference type="PROSITE" id="PS51219">
    <property type="entry name" value="DPCK"/>
    <property type="match status" value="1"/>
</dbReference>
<accession>A0ABW7N4W8</accession>
<evidence type="ECO:0000256" key="1">
    <source>
        <dbReference type="ARBA" id="ARBA00009018"/>
    </source>
</evidence>
<dbReference type="GO" id="GO:0004140">
    <property type="term" value="F:dephospho-CoA kinase activity"/>
    <property type="evidence" value="ECO:0007669"/>
    <property type="project" value="UniProtKB-EC"/>
</dbReference>
<dbReference type="InterPro" id="IPR001977">
    <property type="entry name" value="Depp_CoAkinase"/>
</dbReference>
<evidence type="ECO:0000256" key="6">
    <source>
        <dbReference type="NCBIfam" id="TIGR00152"/>
    </source>
</evidence>
<dbReference type="PANTHER" id="PTHR10695">
    <property type="entry name" value="DEPHOSPHO-COA KINASE-RELATED"/>
    <property type="match status" value="1"/>
</dbReference>
<feature type="binding site" evidence="5">
    <location>
        <begin position="11"/>
        <end position="16"/>
    </location>
    <ligand>
        <name>ATP</name>
        <dbReference type="ChEBI" id="CHEBI:30616"/>
    </ligand>
</feature>
<dbReference type="RefSeq" id="WP_344742253.1">
    <property type="nucleotide sequence ID" value="NZ_BAABAY010000007.1"/>
</dbReference>
<organism evidence="7 8">
    <name type="scientific">Gaetbulibacter aestuarii</name>
    <dbReference type="NCBI Taxonomy" id="1502358"/>
    <lineage>
        <taxon>Bacteria</taxon>
        <taxon>Pseudomonadati</taxon>
        <taxon>Bacteroidota</taxon>
        <taxon>Flavobacteriia</taxon>
        <taxon>Flavobacteriales</taxon>
        <taxon>Flavobacteriaceae</taxon>
        <taxon>Gaetbulibacter</taxon>
    </lineage>
</organism>